<keyword evidence="2" id="KW-1185">Reference proteome</keyword>
<evidence type="ECO:0000313" key="1">
    <source>
        <dbReference type="EMBL" id="KAI8573736.1"/>
    </source>
</evidence>
<sequence>MMATTVCALVFDQTSEEALLQHPSFDDRLLMGLSQLIARSLAISGNEMMSDKAKEEFDLHQTVVSGYSDWADRFPLVREAVERYSTKSGQSP</sequence>
<gene>
    <name evidence="1" type="ORF">RHMOL_Rhmol01G0299500</name>
</gene>
<comment type="caution">
    <text evidence="1">The sequence shown here is derived from an EMBL/GenBank/DDBJ whole genome shotgun (WGS) entry which is preliminary data.</text>
</comment>
<protein>
    <submittedName>
        <fullName evidence="1">Uncharacterized protein</fullName>
    </submittedName>
</protein>
<dbReference type="EMBL" id="CM046388">
    <property type="protein sequence ID" value="KAI8573736.1"/>
    <property type="molecule type" value="Genomic_DNA"/>
</dbReference>
<organism evidence="1 2">
    <name type="scientific">Rhododendron molle</name>
    <name type="common">Chinese azalea</name>
    <name type="synonym">Azalea mollis</name>
    <dbReference type="NCBI Taxonomy" id="49168"/>
    <lineage>
        <taxon>Eukaryota</taxon>
        <taxon>Viridiplantae</taxon>
        <taxon>Streptophyta</taxon>
        <taxon>Embryophyta</taxon>
        <taxon>Tracheophyta</taxon>
        <taxon>Spermatophyta</taxon>
        <taxon>Magnoliopsida</taxon>
        <taxon>eudicotyledons</taxon>
        <taxon>Gunneridae</taxon>
        <taxon>Pentapetalae</taxon>
        <taxon>asterids</taxon>
        <taxon>Ericales</taxon>
        <taxon>Ericaceae</taxon>
        <taxon>Ericoideae</taxon>
        <taxon>Rhodoreae</taxon>
        <taxon>Rhododendron</taxon>
    </lineage>
</organism>
<proteinExistence type="predicted"/>
<accession>A0ACC0Q8I7</accession>
<reference evidence="1" key="1">
    <citation type="submission" date="2022-02" db="EMBL/GenBank/DDBJ databases">
        <title>Plant Genome Project.</title>
        <authorList>
            <person name="Zhang R.-G."/>
        </authorList>
    </citation>
    <scope>NUCLEOTIDE SEQUENCE</scope>
    <source>
        <strain evidence="1">AT1</strain>
    </source>
</reference>
<evidence type="ECO:0000313" key="2">
    <source>
        <dbReference type="Proteomes" id="UP001062846"/>
    </source>
</evidence>
<name>A0ACC0Q8I7_RHOML</name>
<dbReference type="Proteomes" id="UP001062846">
    <property type="component" value="Chromosome 1"/>
</dbReference>